<dbReference type="EMBL" id="JBBVUL010000007">
    <property type="protein sequence ID" value="MEL0565185.1"/>
    <property type="molecule type" value="Genomic_DNA"/>
</dbReference>
<evidence type="ECO:0000256" key="1">
    <source>
        <dbReference type="SAM" id="Phobius"/>
    </source>
</evidence>
<reference evidence="3 5" key="2">
    <citation type="submission" date="2024-04" db="EMBL/GenBank/DDBJ databases">
        <title>Three lactobacilli isolated from voided urine samples from females with type 2 diabetes.</title>
        <authorList>
            <person name="Kula A."/>
            <person name="Stegman N."/>
            <person name="Putonti C."/>
        </authorList>
    </citation>
    <scope>NUCLEOTIDE SEQUENCE [LARGE SCALE GENOMIC DNA]</scope>
    <source>
        <strain evidence="3 5">1855</strain>
    </source>
</reference>
<dbReference type="Proteomes" id="UP000327236">
    <property type="component" value="Unassembled WGS sequence"/>
</dbReference>
<dbReference type="Pfam" id="PF16069">
    <property type="entry name" value="DUF4811"/>
    <property type="match status" value="1"/>
</dbReference>
<keyword evidence="1" id="KW-1133">Transmembrane helix</keyword>
<feature type="transmembrane region" description="Helical" evidence="1">
    <location>
        <begin position="27"/>
        <end position="46"/>
    </location>
</feature>
<dbReference type="EMBL" id="VYWW01000042">
    <property type="protein sequence ID" value="KAA9320669.1"/>
    <property type="molecule type" value="Genomic_DNA"/>
</dbReference>
<protein>
    <submittedName>
        <fullName evidence="2">DUF4811 domain-containing protein</fullName>
    </submittedName>
</protein>
<dbReference type="InterPro" id="IPR032083">
    <property type="entry name" value="DUF4811"/>
</dbReference>
<gene>
    <name evidence="3" type="ORF">AAC431_04500</name>
    <name evidence="2" type="ORF">F6H94_07680</name>
</gene>
<comment type="caution">
    <text evidence="2">The sequence shown here is derived from an EMBL/GenBank/DDBJ whole genome shotgun (WGS) entry which is preliminary data.</text>
</comment>
<dbReference type="AlphaFoldDB" id="A0A5N1I606"/>
<dbReference type="KEGG" id="lje:BUE77_01620"/>
<keyword evidence="5" id="KW-1185">Reference proteome</keyword>
<evidence type="ECO:0000313" key="4">
    <source>
        <dbReference type="Proteomes" id="UP000327236"/>
    </source>
</evidence>
<keyword evidence="1" id="KW-0472">Membrane</keyword>
<dbReference type="Proteomes" id="UP001385848">
    <property type="component" value="Unassembled WGS sequence"/>
</dbReference>
<dbReference type="RefSeq" id="WP_006585244.1">
    <property type="nucleotide sequence ID" value="NZ_CATOUV010000001.1"/>
</dbReference>
<dbReference type="GeneID" id="31742399"/>
<evidence type="ECO:0000313" key="5">
    <source>
        <dbReference type="Proteomes" id="UP001385848"/>
    </source>
</evidence>
<keyword evidence="1" id="KW-0812">Transmembrane</keyword>
<proteinExistence type="predicted"/>
<evidence type="ECO:0000313" key="3">
    <source>
        <dbReference type="EMBL" id="MEL0565185.1"/>
    </source>
</evidence>
<evidence type="ECO:0000313" key="2">
    <source>
        <dbReference type="EMBL" id="KAA9320669.1"/>
    </source>
</evidence>
<dbReference type="OrthoDB" id="2249491at2"/>
<name>A0A5N1I606_LACJE</name>
<organism evidence="2 4">
    <name type="scientific">Lactobacillus jensenii</name>
    <dbReference type="NCBI Taxonomy" id="109790"/>
    <lineage>
        <taxon>Bacteria</taxon>
        <taxon>Bacillati</taxon>
        <taxon>Bacillota</taxon>
        <taxon>Bacilli</taxon>
        <taxon>Lactobacillales</taxon>
        <taxon>Lactobacillaceae</taxon>
        <taxon>Lactobacillus</taxon>
    </lineage>
</organism>
<sequence>MAILLLIIGLVIYFIFNVIPITKFHYLFAYLGLALALTSGIGMMANENAHFGMEAKTTNKQVTIKPTASVGQLNLLVYKQVGNKGPKVYIYNGKKKHTQVNTKTINKVKTGYTTATLVTQETRYHFKNKFYKLLFGFLGKENQLKQRVNTFEVPNTWKVLSTSQVTKLKKQMIAMQKKQMLMQAQMQNK</sequence>
<reference evidence="2 4" key="1">
    <citation type="submission" date="2019-09" db="EMBL/GenBank/DDBJ databases">
        <title>Draft genome sequence assemblies of isolates from the urinary tract.</title>
        <authorList>
            <person name="Mores C.R."/>
            <person name="Putonti C."/>
            <person name="Wolfe A.J."/>
        </authorList>
    </citation>
    <scope>NUCLEOTIDE SEQUENCE [LARGE SCALE GENOMIC DNA]</scope>
    <source>
        <strain evidence="2 4">UMB246</strain>
    </source>
</reference>
<accession>A0A5N1I606</accession>